<dbReference type="EMBL" id="SUNI01000004">
    <property type="protein sequence ID" value="TJZ92639.1"/>
    <property type="molecule type" value="Genomic_DNA"/>
</dbReference>
<gene>
    <name evidence="3" type="ORF">FA743_07180</name>
</gene>
<dbReference type="Proteomes" id="UP000309747">
    <property type="component" value="Unassembled WGS sequence"/>
</dbReference>
<feature type="compositionally biased region" description="Low complexity" evidence="1">
    <location>
        <begin position="137"/>
        <end position="148"/>
    </location>
</feature>
<dbReference type="AlphaFoldDB" id="A0A4U0RBN4"/>
<evidence type="ECO:0000256" key="1">
    <source>
        <dbReference type="SAM" id="MobiDB-lite"/>
    </source>
</evidence>
<accession>A0A4U0RBN4</accession>
<keyword evidence="4" id="KW-1185">Reference proteome</keyword>
<keyword evidence="2" id="KW-0732">Signal</keyword>
<dbReference type="OrthoDB" id="7875038at2"/>
<name>A0A4U0RBN4_9RHOB</name>
<feature type="signal peptide" evidence="2">
    <location>
        <begin position="1"/>
        <end position="27"/>
    </location>
</feature>
<reference evidence="3 4" key="1">
    <citation type="submission" date="2019-04" db="EMBL/GenBank/DDBJ databases">
        <authorList>
            <person name="Li J."/>
        </authorList>
    </citation>
    <scope>NUCLEOTIDE SEQUENCE [LARGE SCALE GENOMIC DNA]</scope>
    <source>
        <strain evidence="3 4">KCTC 42687</strain>
    </source>
</reference>
<organism evidence="3 4">
    <name type="scientific">Paracoccus gahaiensis</name>
    <dbReference type="NCBI Taxonomy" id="1706839"/>
    <lineage>
        <taxon>Bacteria</taxon>
        <taxon>Pseudomonadati</taxon>
        <taxon>Pseudomonadota</taxon>
        <taxon>Alphaproteobacteria</taxon>
        <taxon>Rhodobacterales</taxon>
        <taxon>Paracoccaceae</taxon>
        <taxon>Paracoccus</taxon>
    </lineage>
</organism>
<comment type="caution">
    <text evidence="3">The sequence shown here is derived from an EMBL/GenBank/DDBJ whole genome shotgun (WGS) entry which is preliminary data.</text>
</comment>
<feature type="compositionally biased region" description="Gly residues" evidence="1">
    <location>
        <begin position="223"/>
        <end position="248"/>
    </location>
</feature>
<evidence type="ECO:0000313" key="4">
    <source>
        <dbReference type="Proteomes" id="UP000309747"/>
    </source>
</evidence>
<sequence length="270" mass="25846">MTTPFKALLRGTQIAATASLLATTALAQTTTIDTPQGNSVIVPDDALEEQPSGGFIRESDYPRFESIENYQAIADTLTGQGYSDIFIQREGPILTVTAQRAGVPIELVYSTANARLVSVDGVETRAEPEGSSAGDLAGAPTGSGTTPGEDATAPGEDAAEDGTDTPADGVADGATDGSGDTPEGSEDSGSDDGGSEGAGTDGGSEGGGADGGSDGSNSDGGDSDGGGSEGGESGGESGGDSDGGGSDGGDSDGGDSGGGDSDGGEGDSDG</sequence>
<dbReference type="RefSeq" id="WP_136885186.1">
    <property type="nucleotide sequence ID" value="NZ_SUNI01000004.1"/>
</dbReference>
<evidence type="ECO:0008006" key="5">
    <source>
        <dbReference type="Google" id="ProtNLM"/>
    </source>
</evidence>
<protein>
    <recommendedName>
        <fullName evidence="5">PepSY domain-containing protein</fullName>
    </recommendedName>
</protein>
<evidence type="ECO:0000256" key="2">
    <source>
        <dbReference type="SAM" id="SignalP"/>
    </source>
</evidence>
<feature type="region of interest" description="Disordered" evidence="1">
    <location>
        <begin position="123"/>
        <end position="270"/>
    </location>
</feature>
<feature type="compositionally biased region" description="Gly residues" evidence="1">
    <location>
        <begin position="195"/>
        <end position="214"/>
    </location>
</feature>
<feature type="compositionally biased region" description="Acidic residues" evidence="1">
    <location>
        <begin position="183"/>
        <end position="194"/>
    </location>
</feature>
<evidence type="ECO:0000313" key="3">
    <source>
        <dbReference type="EMBL" id="TJZ92639.1"/>
    </source>
</evidence>
<feature type="chain" id="PRO_5020706626" description="PepSY domain-containing protein" evidence="2">
    <location>
        <begin position="28"/>
        <end position="270"/>
    </location>
</feature>
<proteinExistence type="predicted"/>